<accession>A0ACB7YUQ3</accession>
<dbReference type="EMBL" id="CM037153">
    <property type="protein sequence ID" value="KAH7856645.1"/>
    <property type="molecule type" value="Genomic_DNA"/>
</dbReference>
<organism evidence="1 2">
    <name type="scientific">Vaccinium darrowii</name>
    <dbReference type="NCBI Taxonomy" id="229202"/>
    <lineage>
        <taxon>Eukaryota</taxon>
        <taxon>Viridiplantae</taxon>
        <taxon>Streptophyta</taxon>
        <taxon>Embryophyta</taxon>
        <taxon>Tracheophyta</taxon>
        <taxon>Spermatophyta</taxon>
        <taxon>Magnoliopsida</taxon>
        <taxon>eudicotyledons</taxon>
        <taxon>Gunneridae</taxon>
        <taxon>Pentapetalae</taxon>
        <taxon>asterids</taxon>
        <taxon>Ericales</taxon>
        <taxon>Ericaceae</taxon>
        <taxon>Vaccinioideae</taxon>
        <taxon>Vaccinieae</taxon>
        <taxon>Vaccinium</taxon>
    </lineage>
</organism>
<gene>
    <name evidence="1" type="ORF">Vadar_003875</name>
</gene>
<sequence>MYAPTIEVYDERVRDLKRDFMMYPMVLEYVDKTWLGPHKERFVCAWTDSVMHLGNYTTNRAEGHHNKLKKYLASSQCNFQNAWEKAHGLVEATITAIKCSFEKSLSTLQHSYKIPIFNNLVGVVSQDAMRYMEMELKKIHSINMECTTPCVCPLRHTHGLPCAHEIAPFKNKEEQLPLSLIHEHWKKLSFDKPKKDPTIAESMKANFDIFMERFSTYDEDHQRHLMRKMTEVIYPHSTSLTEPKVKAKVRGRPKSNNVAQSIAMSMLKNKTTKSENSTRRDPSLFEYVESELKTKVVDEIPKTTLKSEVVKQKPKASPTIQKPKVVKPTPHRKKSQLQRPVIDSKHIMQLPEGMRMYISGVKDVEADGNCGFRAIAALVGYDENDWKAIRQIMLLELTSYASLYEKVSGGKERLHELHHRLDYFGDGPAPNDKWLTMPDMGHIVASAFKVALVFLSEKQCLTFLPLHCTPLPPKRMLKNNVSTMGYVNNNHFIQLYMRPGFPMPPIALNWQRYRETYAIGWETPFRSRIEQFGRIIGSDVATIESFDIVE</sequence>
<protein>
    <submittedName>
        <fullName evidence="1">Uncharacterized protein</fullName>
    </submittedName>
</protein>
<reference evidence="1 2" key="1">
    <citation type="journal article" date="2021" name="Hortic Res">
        <title>High-quality reference genome and annotation aids understanding of berry development for evergreen blueberry (Vaccinium darrowii).</title>
        <authorList>
            <person name="Yu J."/>
            <person name="Hulse-Kemp A.M."/>
            <person name="Babiker E."/>
            <person name="Staton M."/>
        </authorList>
    </citation>
    <scope>NUCLEOTIDE SEQUENCE [LARGE SCALE GENOMIC DNA]</scope>
    <source>
        <strain evidence="2">cv. NJ 8807/NJ 8810</strain>
        <tissue evidence="1">Young leaf</tissue>
    </source>
</reference>
<proteinExistence type="predicted"/>
<name>A0ACB7YUQ3_9ERIC</name>
<keyword evidence="2" id="KW-1185">Reference proteome</keyword>
<comment type="caution">
    <text evidence="1">The sequence shown here is derived from an EMBL/GenBank/DDBJ whole genome shotgun (WGS) entry which is preliminary data.</text>
</comment>
<dbReference type="Proteomes" id="UP000828048">
    <property type="component" value="Chromosome 3"/>
</dbReference>
<evidence type="ECO:0000313" key="2">
    <source>
        <dbReference type="Proteomes" id="UP000828048"/>
    </source>
</evidence>
<evidence type="ECO:0000313" key="1">
    <source>
        <dbReference type="EMBL" id="KAH7856645.1"/>
    </source>
</evidence>